<dbReference type="OrthoDB" id="9786360at2"/>
<comment type="caution">
    <text evidence="3">The sequence shown here is derived from an EMBL/GenBank/DDBJ whole genome shotgun (WGS) entry which is preliminary data.</text>
</comment>
<sequence length="257" mass="27601">MSEGGDDADGPVLVTGAPRRIGLAIAERFARGGRPLVLHASPRSAEEAELAAHAIRRRGGRAATAIADLADAESTQRLIEQASEAFGPLRLLVNNASIFEIDAAQDFSLELYERQMQVNLRAPLLLSRDFAAALPASDDGAIVNILDQRVWRLTPRYFSYTLSKSALWAATRTMAQAYAPRIRVNAVGPGPVFANAALGEREFEMEARGVPLQRAADVSGVVDAVVYLSRAKSVTGQMIAVDSGQHLGWRTPDVGPE</sequence>
<dbReference type="RefSeq" id="WP_123176091.1">
    <property type="nucleotide sequence ID" value="NZ_QWDD01000001.1"/>
</dbReference>
<keyword evidence="2" id="KW-0560">Oxidoreductase</keyword>
<dbReference type="GO" id="GO:0016491">
    <property type="term" value="F:oxidoreductase activity"/>
    <property type="evidence" value="ECO:0007669"/>
    <property type="project" value="UniProtKB-KW"/>
</dbReference>
<dbReference type="Proteomes" id="UP000268623">
    <property type="component" value="Unassembled WGS sequence"/>
</dbReference>
<gene>
    <name evidence="3" type="ORF">D1O30_11590</name>
</gene>
<comment type="similarity">
    <text evidence="1">Belongs to the short-chain dehydrogenases/reductases (SDR) family.</text>
</comment>
<evidence type="ECO:0000313" key="3">
    <source>
        <dbReference type="EMBL" id="RNJ50141.1"/>
    </source>
</evidence>
<dbReference type="PRINTS" id="PR00080">
    <property type="entry name" value="SDRFAMILY"/>
</dbReference>
<dbReference type="NCBIfam" id="NF006597">
    <property type="entry name" value="PRK09134.1"/>
    <property type="match status" value="1"/>
</dbReference>
<dbReference type="Pfam" id="PF13561">
    <property type="entry name" value="adh_short_C2"/>
    <property type="match status" value="1"/>
</dbReference>
<keyword evidence="4" id="KW-1185">Reference proteome</keyword>
<accession>A0A3M9XQ37</accession>
<evidence type="ECO:0000256" key="1">
    <source>
        <dbReference type="ARBA" id="ARBA00006484"/>
    </source>
</evidence>
<dbReference type="Gene3D" id="3.40.50.720">
    <property type="entry name" value="NAD(P)-binding Rossmann-like Domain"/>
    <property type="match status" value="1"/>
</dbReference>
<dbReference type="InterPro" id="IPR036291">
    <property type="entry name" value="NAD(P)-bd_dom_sf"/>
</dbReference>
<dbReference type="PANTHER" id="PTHR43639:SF1">
    <property type="entry name" value="SHORT-CHAIN DEHYDROGENASE_REDUCTASE FAMILY PROTEIN"/>
    <property type="match status" value="1"/>
</dbReference>
<evidence type="ECO:0000256" key="2">
    <source>
        <dbReference type="ARBA" id="ARBA00023002"/>
    </source>
</evidence>
<organism evidence="3 4">
    <name type="scientific">Methylocystis hirsuta</name>
    <dbReference type="NCBI Taxonomy" id="369798"/>
    <lineage>
        <taxon>Bacteria</taxon>
        <taxon>Pseudomonadati</taxon>
        <taxon>Pseudomonadota</taxon>
        <taxon>Alphaproteobacteria</taxon>
        <taxon>Hyphomicrobiales</taxon>
        <taxon>Methylocystaceae</taxon>
        <taxon>Methylocystis</taxon>
    </lineage>
</organism>
<dbReference type="PRINTS" id="PR00081">
    <property type="entry name" value="GDHRDH"/>
</dbReference>
<proteinExistence type="inferred from homology"/>
<dbReference type="SUPFAM" id="SSF51735">
    <property type="entry name" value="NAD(P)-binding Rossmann-fold domains"/>
    <property type="match status" value="1"/>
</dbReference>
<dbReference type="EMBL" id="QWDD01000001">
    <property type="protein sequence ID" value="RNJ50141.1"/>
    <property type="molecule type" value="Genomic_DNA"/>
</dbReference>
<reference evidence="3 4" key="1">
    <citation type="submission" date="2018-08" db="EMBL/GenBank/DDBJ databases">
        <title>Genome sequence of Methylocystis hirsuta CSC1, a methanotroph able to accumulate PHAs.</title>
        <authorList>
            <person name="Bordel S."/>
            <person name="Rodriguez E."/>
            <person name="Gancedo J."/>
            <person name="Munoz R."/>
        </authorList>
    </citation>
    <scope>NUCLEOTIDE SEQUENCE [LARGE SCALE GENOMIC DNA]</scope>
    <source>
        <strain evidence="3 4">CSC1</strain>
    </source>
</reference>
<dbReference type="AlphaFoldDB" id="A0A3M9XQ37"/>
<name>A0A3M9XQ37_9HYPH</name>
<protein>
    <submittedName>
        <fullName evidence="3">SDR family oxidoreductase</fullName>
    </submittedName>
</protein>
<evidence type="ECO:0000313" key="4">
    <source>
        <dbReference type="Proteomes" id="UP000268623"/>
    </source>
</evidence>
<dbReference type="PANTHER" id="PTHR43639">
    <property type="entry name" value="OXIDOREDUCTASE, SHORT-CHAIN DEHYDROGENASE/REDUCTASE FAMILY (AFU_ORTHOLOGUE AFUA_5G02870)"/>
    <property type="match status" value="1"/>
</dbReference>
<dbReference type="InterPro" id="IPR002347">
    <property type="entry name" value="SDR_fam"/>
</dbReference>